<name>A0A0V1EP91_TRIPS</name>
<evidence type="ECO:0000256" key="1">
    <source>
        <dbReference type="SAM" id="MobiDB-lite"/>
    </source>
</evidence>
<dbReference type="AlphaFoldDB" id="A0A0V1EP91"/>
<comment type="caution">
    <text evidence="2">The sequence shown here is derived from an EMBL/GenBank/DDBJ whole genome shotgun (WGS) entry which is preliminary data.</text>
</comment>
<protein>
    <submittedName>
        <fullName evidence="2">Uncharacterized protein</fullName>
    </submittedName>
</protein>
<accession>A0A0V1EP91</accession>
<dbReference type="Proteomes" id="UP000054632">
    <property type="component" value="Unassembled WGS sequence"/>
</dbReference>
<reference evidence="2 3" key="1">
    <citation type="submission" date="2015-01" db="EMBL/GenBank/DDBJ databases">
        <title>Evolution of Trichinella species and genotypes.</title>
        <authorList>
            <person name="Korhonen P.K."/>
            <person name="Edoardo P."/>
            <person name="Giuseppe L.R."/>
            <person name="Gasser R.B."/>
        </authorList>
    </citation>
    <scope>NUCLEOTIDE SEQUENCE [LARGE SCALE GENOMIC DNA]</scope>
    <source>
        <strain evidence="2">ISS13</strain>
    </source>
</reference>
<feature type="region of interest" description="Disordered" evidence="1">
    <location>
        <begin position="1"/>
        <end position="120"/>
    </location>
</feature>
<gene>
    <name evidence="2" type="ORF">T4A_13746</name>
</gene>
<feature type="non-terminal residue" evidence="2">
    <location>
        <position position="213"/>
    </location>
</feature>
<proteinExistence type="predicted"/>
<organism evidence="2 3">
    <name type="scientific">Trichinella pseudospiralis</name>
    <name type="common">Parasitic roundworm</name>
    <dbReference type="NCBI Taxonomy" id="6337"/>
    <lineage>
        <taxon>Eukaryota</taxon>
        <taxon>Metazoa</taxon>
        <taxon>Ecdysozoa</taxon>
        <taxon>Nematoda</taxon>
        <taxon>Enoplea</taxon>
        <taxon>Dorylaimia</taxon>
        <taxon>Trichinellida</taxon>
        <taxon>Trichinellidae</taxon>
        <taxon>Trichinella</taxon>
    </lineage>
</organism>
<evidence type="ECO:0000313" key="2">
    <source>
        <dbReference type="EMBL" id="KRY75609.1"/>
    </source>
</evidence>
<feature type="non-terminal residue" evidence="2">
    <location>
        <position position="1"/>
    </location>
</feature>
<feature type="compositionally biased region" description="Polar residues" evidence="1">
    <location>
        <begin position="68"/>
        <end position="77"/>
    </location>
</feature>
<evidence type="ECO:0000313" key="3">
    <source>
        <dbReference type="Proteomes" id="UP000054632"/>
    </source>
</evidence>
<feature type="compositionally biased region" description="Polar residues" evidence="1">
    <location>
        <begin position="1"/>
        <end position="10"/>
    </location>
</feature>
<sequence length="213" mass="23708">KKNTKNSNLLPPQIDENAKSPPPSRFFSWKARISSPLKTRKNAKSPPLCWTGKTHNLPSPESKGKALNSRTSEAGETTKSHPPLQRGKPRLSPLQGREACAPPAQRARKSLHSSLSKGRELHAPGRGPFLVSPSSTCFKYFKSHSGHVCHFAELIYARLYLFQNNAVLVFCYVCEDGNKFYSLCLCNEESFTLGLGKSHLLHPTCLHLPEFVQ</sequence>
<dbReference type="EMBL" id="JYDR01000016">
    <property type="protein sequence ID" value="KRY75609.1"/>
    <property type="molecule type" value="Genomic_DNA"/>
</dbReference>